<name>A0A939J0F9_9HYPH</name>
<protein>
    <submittedName>
        <fullName evidence="3">Uncharacterized protein</fullName>
    </submittedName>
</protein>
<sequence>MEALRRERHPLVALAAVAFCVRLCLVILATALLPDGGAATGWASLCQPSSQQDVPQSHNTLACQCGTTCAHGCGLAPGLCGATPAPEPALVACGPKTRASGTEVHHTLSPGSLTIRAPPSTLI</sequence>
<gene>
    <name evidence="3" type="ORF">JF539_02735</name>
</gene>
<reference evidence="3" key="1">
    <citation type="submission" date="2020-12" db="EMBL/GenBank/DDBJ databases">
        <title>Oil enriched cultivation method for isolating marine PHA-producing bacteria.</title>
        <authorList>
            <person name="Zheng W."/>
            <person name="Yu S."/>
            <person name="Huang Y."/>
        </authorList>
    </citation>
    <scope>NUCLEOTIDE SEQUENCE</scope>
    <source>
        <strain evidence="3">SY-2-12</strain>
    </source>
</reference>
<evidence type="ECO:0000313" key="3">
    <source>
        <dbReference type="EMBL" id="MBN9669238.1"/>
    </source>
</evidence>
<evidence type="ECO:0000313" key="4">
    <source>
        <dbReference type="Proteomes" id="UP000664096"/>
    </source>
</evidence>
<keyword evidence="2" id="KW-1133">Transmembrane helix</keyword>
<dbReference type="RefSeq" id="WP_207138818.1">
    <property type="nucleotide sequence ID" value="NZ_JAEKJZ010000001.1"/>
</dbReference>
<accession>A0A939J0F9</accession>
<proteinExistence type="predicted"/>
<feature type="transmembrane region" description="Helical" evidence="2">
    <location>
        <begin position="12"/>
        <end position="33"/>
    </location>
</feature>
<dbReference type="Proteomes" id="UP000664096">
    <property type="component" value="Unassembled WGS sequence"/>
</dbReference>
<keyword evidence="2" id="KW-0472">Membrane</keyword>
<dbReference type="EMBL" id="JAEKJZ010000001">
    <property type="protein sequence ID" value="MBN9669238.1"/>
    <property type="molecule type" value="Genomic_DNA"/>
</dbReference>
<dbReference type="AlphaFoldDB" id="A0A939J0F9"/>
<feature type="region of interest" description="Disordered" evidence="1">
    <location>
        <begin position="102"/>
        <end position="123"/>
    </location>
</feature>
<comment type="caution">
    <text evidence="3">The sequence shown here is derived from an EMBL/GenBank/DDBJ whole genome shotgun (WGS) entry which is preliminary data.</text>
</comment>
<organism evidence="3 4">
    <name type="scientific">Roseibium aggregatum</name>
    <dbReference type="NCBI Taxonomy" id="187304"/>
    <lineage>
        <taxon>Bacteria</taxon>
        <taxon>Pseudomonadati</taxon>
        <taxon>Pseudomonadota</taxon>
        <taxon>Alphaproteobacteria</taxon>
        <taxon>Hyphomicrobiales</taxon>
        <taxon>Stappiaceae</taxon>
        <taxon>Roseibium</taxon>
    </lineage>
</organism>
<keyword evidence="2" id="KW-0812">Transmembrane</keyword>
<evidence type="ECO:0000256" key="1">
    <source>
        <dbReference type="SAM" id="MobiDB-lite"/>
    </source>
</evidence>
<evidence type="ECO:0000256" key="2">
    <source>
        <dbReference type="SAM" id="Phobius"/>
    </source>
</evidence>